<dbReference type="Proteomes" id="UP001492380">
    <property type="component" value="Unassembled WGS sequence"/>
</dbReference>
<protein>
    <recommendedName>
        <fullName evidence="4">Secreted protein</fullName>
    </recommendedName>
</protein>
<comment type="caution">
    <text evidence="2">The sequence shown here is derived from an EMBL/GenBank/DDBJ whole genome shotgun (WGS) entry which is preliminary data.</text>
</comment>
<evidence type="ECO:0008006" key="4">
    <source>
        <dbReference type="Google" id="ProtNLM"/>
    </source>
</evidence>
<accession>A0ABR1YAW6</accession>
<feature type="compositionally biased region" description="Basic and acidic residues" evidence="1">
    <location>
        <begin position="62"/>
        <end position="71"/>
    </location>
</feature>
<feature type="region of interest" description="Disordered" evidence="1">
    <location>
        <begin position="22"/>
        <end position="71"/>
    </location>
</feature>
<organism evidence="2 3">
    <name type="scientific">Phyllosticta capitalensis</name>
    <dbReference type="NCBI Taxonomy" id="121624"/>
    <lineage>
        <taxon>Eukaryota</taxon>
        <taxon>Fungi</taxon>
        <taxon>Dikarya</taxon>
        <taxon>Ascomycota</taxon>
        <taxon>Pezizomycotina</taxon>
        <taxon>Dothideomycetes</taxon>
        <taxon>Dothideomycetes incertae sedis</taxon>
        <taxon>Botryosphaeriales</taxon>
        <taxon>Phyllostictaceae</taxon>
        <taxon>Phyllosticta</taxon>
    </lineage>
</organism>
<name>A0ABR1YAW6_9PEZI</name>
<evidence type="ECO:0000313" key="2">
    <source>
        <dbReference type="EMBL" id="KAK8224588.1"/>
    </source>
</evidence>
<dbReference type="EMBL" id="JBBWRZ010000012">
    <property type="protein sequence ID" value="KAK8224588.1"/>
    <property type="molecule type" value="Genomic_DNA"/>
</dbReference>
<keyword evidence="3" id="KW-1185">Reference proteome</keyword>
<proteinExistence type="predicted"/>
<evidence type="ECO:0000256" key="1">
    <source>
        <dbReference type="SAM" id="MobiDB-lite"/>
    </source>
</evidence>
<evidence type="ECO:0000313" key="3">
    <source>
        <dbReference type="Proteomes" id="UP001492380"/>
    </source>
</evidence>
<reference evidence="2 3" key="1">
    <citation type="submission" date="2024-04" db="EMBL/GenBank/DDBJ databases">
        <title>Phyllosticta paracitricarpa is synonymous to the EU quarantine fungus P. citricarpa based on phylogenomic analyses.</title>
        <authorList>
            <consortium name="Lawrence Berkeley National Laboratory"/>
            <person name="Van Ingen-Buijs V.A."/>
            <person name="Van Westerhoven A.C."/>
            <person name="Haridas S."/>
            <person name="Skiadas P."/>
            <person name="Martin F."/>
            <person name="Groenewald J.Z."/>
            <person name="Crous P.W."/>
            <person name="Seidl M.F."/>
        </authorList>
    </citation>
    <scope>NUCLEOTIDE SEQUENCE [LARGE SCALE GENOMIC DNA]</scope>
    <source>
        <strain evidence="2 3">CBS 123374</strain>
    </source>
</reference>
<gene>
    <name evidence="2" type="ORF">HDK90DRAFT_497491</name>
</gene>
<sequence length="71" mass="7862">MTCLLACFQCVHAVPLRECGAEKGRHGEEGEWSGVGQQTGTRRKNITKETKYSGASSTARPWMDRHHLSTS</sequence>